<dbReference type="Proteomes" id="UP000887578">
    <property type="component" value="Unplaced"/>
</dbReference>
<dbReference type="InterPro" id="IPR052961">
    <property type="entry name" value="Oxido-Kinase-like_Enzymes"/>
</dbReference>
<sequence length="567" mass="65971">MSDNIPFIRVPLSEQEFEKINKNLWITDVLAINGQANIFSSVFSKIAVCDVHKLSFCDQKLSFDEFKFLTCSGNVKYLDITKTFINHENGDSVYIDSILKCVPNVEIFKCYNSEIPAFELNSVNPFQNINTSKMGKIDIHMFSYSHFEKLFIFMKENPHIQYRIQFDGVELSASETQKLRVVVQEIIDTGMTEFWPPYIRFGGQTAEQLHQMISLIMKYDNQLMQQRNNISKRMTQPYFDVENISNGFGHGSIVYKLSIHFASQNDPSTKPETLSFALKIPSDEISYQQKLKIDSNLPKNAKEIISEAVAEIHKNECYFYTKISTFLNNFKIPIIYETKEWNILENEQGYILMEDLSEVGYVLSKYDFILEDRIKAVVKEISTMQAEWIKGSLKYDWKEVKTETNEEMWEKITNDFLSFIPASIELVDDIDNEILAFVDWQLVYEGSPSADLVRYIVRGTEASVRRKIEPTIFSFFIKCIRDLIPNLEIYESQIRKAYIYSFISEFVELLMITVNNTKSLQDLINNDENVAVNLNLKEKIICRTISVMEDISKFIDSGEFEDVVERF</sequence>
<dbReference type="AlphaFoldDB" id="A0A914QE22"/>
<dbReference type="PANTHER" id="PTHR23020">
    <property type="entry name" value="UNCHARACTERIZED NUCLEAR HORMONE RECEPTOR-RELATED"/>
    <property type="match status" value="1"/>
</dbReference>
<evidence type="ECO:0000259" key="1">
    <source>
        <dbReference type="SMART" id="SM00587"/>
    </source>
</evidence>
<dbReference type="InterPro" id="IPR012877">
    <property type="entry name" value="Dhs-27"/>
</dbReference>
<reference evidence="3" key="1">
    <citation type="submission" date="2022-11" db="UniProtKB">
        <authorList>
            <consortium name="WormBaseParasite"/>
        </authorList>
    </citation>
    <scope>IDENTIFICATION</scope>
</reference>
<dbReference type="PANTHER" id="PTHR23020:SF41">
    <property type="entry name" value="AMINOGLYCOSIDE PHOSPHOTRANSFERASE DOMAIN-CONTAINING PROTEIN"/>
    <property type="match status" value="1"/>
</dbReference>
<dbReference type="Pfam" id="PF07914">
    <property type="entry name" value="DUF1679"/>
    <property type="match status" value="1"/>
</dbReference>
<dbReference type="SUPFAM" id="SSF56112">
    <property type="entry name" value="Protein kinase-like (PK-like)"/>
    <property type="match status" value="1"/>
</dbReference>
<dbReference type="InterPro" id="IPR011009">
    <property type="entry name" value="Kinase-like_dom_sf"/>
</dbReference>
<dbReference type="WBParaSite" id="PDA_v2.g25436.t1">
    <property type="protein sequence ID" value="PDA_v2.g25436.t1"/>
    <property type="gene ID" value="PDA_v2.g25436"/>
</dbReference>
<name>A0A914QE22_9BILA</name>
<accession>A0A914QE22</accession>
<protein>
    <submittedName>
        <fullName evidence="3">CHK kinase-like domain-containing protein</fullName>
    </submittedName>
</protein>
<organism evidence="2 3">
    <name type="scientific">Panagrolaimus davidi</name>
    <dbReference type="NCBI Taxonomy" id="227884"/>
    <lineage>
        <taxon>Eukaryota</taxon>
        <taxon>Metazoa</taxon>
        <taxon>Ecdysozoa</taxon>
        <taxon>Nematoda</taxon>
        <taxon>Chromadorea</taxon>
        <taxon>Rhabditida</taxon>
        <taxon>Tylenchina</taxon>
        <taxon>Panagrolaimomorpha</taxon>
        <taxon>Panagrolaimoidea</taxon>
        <taxon>Panagrolaimidae</taxon>
        <taxon>Panagrolaimus</taxon>
    </lineage>
</organism>
<keyword evidence="2" id="KW-1185">Reference proteome</keyword>
<evidence type="ECO:0000313" key="3">
    <source>
        <dbReference type="WBParaSite" id="PDA_v2.g25436.t1"/>
    </source>
</evidence>
<feature type="domain" description="CHK kinase-like" evidence="1">
    <location>
        <begin position="351"/>
        <end position="482"/>
    </location>
</feature>
<evidence type="ECO:0000313" key="2">
    <source>
        <dbReference type="Proteomes" id="UP000887578"/>
    </source>
</evidence>
<dbReference type="SMART" id="SM00587">
    <property type="entry name" value="CHK"/>
    <property type="match status" value="1"/>
</dbReference>
<proteinExistence type="predicted"/>
<dbReference type="InterPro" id="IPR015897">
    <property type="entry name" value="CHK_kinase-like"/>
</dbReference>